<protein>
    <submittedName>
        <fullName evidence="2">Uncharacterized protein</fullName>
    </submittedName>
</protein>
<feature type="compositionally biased region" description="Basic and acidic residues" evidence="1">
    <location>
        <begin position="72"/>
        <end position="97"/>
    </location>
</feature>
<organism evidence="2 3">
    <name type="scientific">Pedobacter heparinus (strain ATCC 13125 / DSM 2366 / CIP 104194 / JCM 7457 / NBRC 12017 / NCIMB 9290 / NRRL B-14731 / HIM 762-3)</name>
    <dbReference type="NCBI Taxonomy" id="485917"/>
    <lineage>
        <taxon>Bacteria</taxon>
        <taxon>Pseudomonadati</taxon>
        <taxon>Bacteroidota</taxon>
        <taxon>Sphingobacteriia</taxon>
        <taxon>Sphingobacteriales</taxon>
        <taxon>Sphingobacteriaceae</taxon>
        <taxon>Pedobacter</taxon>
    </lineage>
</organism>
<dbReference type="EMBL" id="CP001681">
    <property type="protein sequence ID" value="ACU03168.1"/>
    <property type="molecule type" value="Genomic_DNA"/>
</dbReference>
<evidence type="ECO:0000256" key="1">
    <source>
        <dbReference type="SAM" id="MobiDB-lite"/>
    </source>
</evidence>
<feature type="compositionally biased region" description="Basic and acidic residues" evidence="1">
    <location>
        <begin position="108"/>
        <end position="118"/>
    </location>
</feature>
<dbReference type="Proteomes" id="UP000000852">
    <property type="component" value="Chromosome"/>
</dbReference>
<proteinExistence type="predicted"/>
<feature type="compositionally biased region" description="Basic and acidic residues" evidence="1">
    <location>
        <begin position="1"/>
        <end position="17"/>
    </location>
</feature>
<dbReference type="AlphaFoldDB" id="C6Y2V5"/>
<evidence type="ECO:0000313" key="2">
    <source>
        <dbReference type="EMBL" id="ACU03168.1"/>
    </source>
</evidence>
<accession>C6Y2V5</accession>
<gene>
    <name evidence="2" type="ordered locus">Phep_0946</name>
</gene>
<feature type="compositionally biased region" description="Basic and acidic residues" evidence="1">
    <location>
        <begin position="34"/>
        <end position="50"/>
    </location>
</feature>
<feature type="region of interest" description="Disordered" evidence="1">
    <location>
        <begin position="1"/>
        <end position="118"/>
    </location>
</feature>
<sequence>MENSNDKNKELKQDHTHPAPNADPGAEIETVIPNEEKTEASTENSDERAKPLAAEPNQKPSDTGDNADDSDQGGKPEVTEEKKDQPEITEEEKHEPEISENEGGESTTDEHGVETISP</sequence>
<name>C6Y2V5_PEDHD</name>
<dbReference type="HOGENOM" id="CLU_2070846_0_0_10"/>
<dbReference type="RefSeq" id="WP_012781112.1">
    <property type="nucleotide sequence ID" value="NC_013061.1"/>
</dbReference>
<keyword evidence="3" id="KW-1185">Reference proteome</keyword>
<dbReference type="OrthoDB" id="9962067at2"/>
<dbReference type="KEGG" id="phe:Phep_0946"/>
<reference evidence="2 3" key="1">
    <citation type="journal article" date="2009" name="Stand. Genomic Sci.">
        <title>Complete genome sequence of Pedobacter heparinus type strain (HIM 762-3).</title>
        <authorList>
            <person name="Han C."/>
            <person name="Spring S."/>
            <person name="Lapidus A."/>
            <person name="Del Rio T.G."/>
            <person name="Tice H."/>
            <person name="Copeland A."/>
            <person name="Cheng J.F."/>
            <person name="Lucas S."/>
            <person name="Chen F."/>
            <person name="Nolan M."/>
            <person name="Bruce D."/>
            <person name="Goodwin L."/>
            <person name="Pitluck S."/>
            <person name="Ivanova N."/>
            <person name="Mavromatis K."/>
            <person name="Mikhailova N."/>
            <person name="Pati A."/>
            <person name="Chen A."/>
            <person name="Palaniappan K."/>
            <person name="Land M."/>
            <person name="Hauser L."/>
            <person name="Chang Y.J."/>
            <person name="Jeffries C.C."/>
            <person name="Saunders E."/>
            <person name="Chertkov O."/>
            <person name="Brettin T."/>
            <person name="Goker M."/>
            <person name="Rohde M."/>
            <person name="Bristow J."/>
            <person name="Eisen J.A."/>
            <person name="Markowitz V."/>
            <person name="Hugenholtz P."/>
            <person name="Kyrpides N.C."/>
            <person name="Klenk H.P."/>
            <person name="Detter J.C."/>
        </authorList>
    </citation>
    <scope>NUCLEOTIDE SEQUENCE [LARGE SCALE GENOMIC DNA]</scope>
    <source>
        <strain evidence="3">ATCC 13125 / DSM 2366 / CIP 104194 / JCM 7457 / NBRC 12017 / NCIMB 9290 / NRRL B-14731 / HIM 762-3</strain>
    </source>
</reference>
<evidence type="ECO:0000313" key="3">
    <source>
        <dbReference type="Proteomes" id="UP000000852"/>
    </source>
</evidence>